<gene>
    <name evidence="2" type="ORF">BTN85_0253</name>
</gene>
<evidence type="ECO:0000256" key="1">
    <source>
        <dbReference type="SAM" id="MobiDB-lite"/>
    </source>
</evidence>
<keyword evidence="3" id="KW-1185">Reference proteome</keyword>
<name>A0A1Q6DTT8_METT1</name>
<sequence>MANEGFEDAVAELHGLSQKQEERNNFVPKSCSKCGNESIAPIQRWCGRCGGPLDPDAVEEVEYDEKGSN</sequence>
<evidence type="ECO:0000313" key="3">
    <source>
        <dbReference type="Proteomes" id="UP000185744"/>
    </source>
</evidence>
<dbReference type="InParanoid" id="A0A1Q6DTT8"/>
<comment type="caution">
    <text evidence="2">The sequence shown here is derived from an EMBL/GenBank/DDBJ whole genome shotgun (WGS) entry which is preliminary data.</text>
</comment>
<dbReference type="EMBL" id="MSDW01000001">
    <property type="protein sequence ID" value="OKY77784.1"/>
    <property type="molecule type" value="Genomic_DNA"/>
</dbReference>
<reference evidence="2" key="1">
    <citation type="submission" date="2016-12" db="EMBL/GenBank/DDBJ databases">
        <title>Discovery of methanogenic haloarchaea.</title>
        <authorList>
            <person name="Sorokin D.Y."/>
            <person name="Makarova K.S."/>
            <person name="Abbas B."/>
            <person name="Ferrer M."/>
            <person name="Golyshin P.N."/>
        </authorList>
    </citation>
    <scope>NUCLEOTIDE SEQUENCE [LARGE SCALE GENOMIC DNA]</scope>
    <source>
        <strain evidence="2">HMET1</strain>
    </source>
</reference>
<dbReference type="Proteomes" id="UP000185744">
    <property type="component" value="Unassembled WGS sequence"/>
</dbReference>
<organism evidence="2 3">
    <name type="scientific">Methanohalarchaeum thermophilum</name>
    <dbReference type="NCBI Taxonomy" id="1903181"/>
    <lineage>
        <taxon>Archaea</taxon>
        <taxon>Methanobacteriati</taxon>
        <taxon>Methanobacteriota</taxon>
        <taxon>Methanonatronarchaeia</taxon>
        <taxon>Methanonatronarchaeales</taxon>
        <taxon>Methanonatronarchaeaceae</taxon>
        <taxon>Candidatus Methanohalarchaeum</taxon>
    </lineage>
</organism>
<proteinExistence type="predicted"/>
<feature type="compositionally biased region" description="Acidic residues" evidence="1">
    <location>
        <begin position="1"/>
        <end position="10"/>
    </location>
</feature>
<protein>
    <submittedName>
        <fullName evidence="2">XerD/XerC family integrase</fullName>
    </submittedName>
</protein>
<dbReference type="AlphaFoldDB" id="A0A1Q6DTT8"/>
<evidence type="ECO:0000313" key="2">
    <source>
        <dbReference type="EMBL" id="OKY77784.1"/>
    </source>
</evidence>
<accession>A0A1Q6DTT8</accession>
<feature type="region of interest" description="Disordered" evidence="1">
    <location>
        <begin position="1"/>
        <end position="23"/>
    </location>
</feature>